<evidence type="ECO:0000313" key="2">
    <source>
        <dbReference type="EMBL" id="SDL39774.1"/>
    </source>
</evidence>
<reference evidence="2 3" key="1">
    <citation type="submission" date="2016-10" db="EMBL/GenBank/DDBJ databases">
        <authorList>
            <person name="de Groot N.N."/>
        </authorList>
    </citation>
    <scope>NUCLEOTIDE SEQUENCE [LARGE SCALE GENOMIC DNA]</scope>
    <source>
        <strain evidence="2 3">CGMCC 1.9159</strain>
    </source>
</reference>
<gene>
    <name evidence="2" type="ORF">SAMN04488242_1408</name>
</gene>
<organism evidence="2 3">
    <name type="scientific">Tessaracoccus oleiagri</name>
    <dbReference type="NCBI Taxonomy" id="686624"/>
    <lineage>
        <taxon>Bacteria</taxon>
        <taxon>Bacillati</taxon>
        <taxon>Actinomycetota</taxon>
        <taxon>Actinomycetes</taxon>
        <taxon>Propionibacteriales</taxon>
        <taxon>Propionibacteriaceae</taxon>
        <taxon>Tessaracoccus</taxon>
    </lineage>
</organism>
<proteinExistence type="predicted"/>
<evidence type="ECO:0000259" key="1">
    <source>
        <dbReference type="Pfam" id="PF12713"/>
    </source>
</evidence>
<dbReference type="Proteomes" id="UP000199475">
    <property type="component" value="Unassembled WGS sequence"/>
</dbReference>
<evidence type="ECO:0000313" key="3">
    <source>
        <dbReference type="Proteomes" id="UP000199475"/>
    </source>
</evidence>
<feature type="domain" description="DUF3806" evidence="1">
    <location>
        <begin position="71"/>
        <end position="143"/>
    </location>
</feature>
<name>A0A1G9JRJ9_9ACTN</name>
<keyword evidence="3" id="KW-1185">Reference proteome</keyword>
<dbReference type="InterPro" id="IPR024266">
    <property type="entry name" value="DUF3806"/>
</dbReference>
<accession>A0A1G9JRJ9</accession>
<dbReference type="Pfam" id="PF12713">
    <property type="entry name" value="DUF3806"/>
    <property type="match status" value="1"/>
</dbReference>
<dbReference type="STRING" id="686624.SAMN04488242_1408"/>
<dbReference type="AlphaFoldDB" id="A0A1G9JRJ9"/>
<dbReference type="EMBL" id="FNGP01000002">
    <property type="protein sequence ID" value="SDL39774.1"/>
    <property type="molecule type" value="Genomic_DNA"/>
</dbReference>
<dbReference type="RefSeq" id="WP_093250345.1">
    <property type="nucleotide sequence ID" value="NZ_FNGP01000002.1"/>
</dbReference>
<protein>
    <recommendedName>
        <fullName evidence="1">DUF3806 domain-containing protein</fullName>
    </recommendedName>
</protein>
<sequence length="155" mass="17621">MSEDFHTFDHPEANPPLIEPLDEEGREFLAEALEVAVALRLPEGMAELSQLFNDRREQWFAMGEDERPDPNDFITAVSVLVGQRLAQTLGVDWVIYTDDEGTDLALQVPADRLHEAQNLYIFPLDGIASRWPQDGDGDVLAYYEGVTRYVREQLK</sequence>
<dbReference type="OrthoDB" id="5142870at2"/>